<evidence type="ECO:0000313" key="1">
    <source>
        <dbReference type="EMBL" id="GIY15645.1"/>
    </source>
</evidence>
<reference evidence="1 2" key="1">
    <citation type="submission" date="2021-06" db="EMBL/GenBank/DDBJ databases">
        <title>Caerostris extrusa draft genome.</title>
        <authorList>
            <person name="Kono N."/>
            <person name="Arakawa K."/>
        </authorList>
    </citation>
    <scope>NUCLEOTIDE SEQUENCE [LARGE SCALE GENOMIC DNA]</scope>
</reference>
<keyword evidence="2" id="KW-1185">Reference proteome</keyword>
<evidence type="ECO:0000313" key="2">
    <source>
        <dbReference type="Proteomes" id="UP001054945"/>
    </source>
</evidence>
<organism evidence="1 2">
    <name type="scientific">Caerostris extrusa</name>
    <name type="common">Bark spider</name>
    <name type="synonym">Caerostris bankana</name>
    <dbReference type="NCBI Taxonomy" id="172846"/>
    <lineage>
        <taxon>Eukaryota</taxon>
        <taxon>Metazoa</taxon>
        <taxon>Ecdysozoa</taxon>
        <taxon>Arthropoda</taxon>
        <taxon>Chelicerata</taxon>
        <taxon>Arachnida</taxon>
        <taxon>Araneae</taxon>
        <taxon>Araneomorphae</taxon>
        <taxon>Entelegynae</taxon>
        <taxon>Araneoidea</taxon>
        <taxon>Araneidae</taxon>
        <taxon>Caerostris</taxon>
    </lineage>
</organism>
<proteinExistence type="predicted"/>
<gene>
    <name evidence="1" type="ORF">CEXT_69691</name>
</gene>
<sequence>MLFLKCSPYKIPISIIQLTNPLQSANVLNSSIDNATFGMRFRAGVILAVGGLTSAQKAIKKRDVGNLLTEFSPAL</sequence>
<protein>
    <submittedName>
        <fullName evidence="1">Uncharacterized protein</fullName>
    </submittedName>
</protein>
<name>A0AAV4R1R6_CAEEX</name>
<dbReference type="EMBL" id="BPLR01007257">
    <property type="protein sequence ID" value="GIY15645.1"/>
    <property type="molecule type" value="Genomic_DNA"/>
</dbReference>
<comment type="caution">
    <text evidence="1">The sequence shown here is derived from an EMBL/GenBank/DDBJ whole genome shotgun (WGS) entry which is preliminary data.</text>
</comment>
<accession>A0AAV4R1R6</accession>
<dbReference type="AlphaFoldDB" id="A0AAV4R1R6"/>
<dbReference type="Proteomes" id="UP001054945">
    <property type="component" value="Unassembled WGS sequence"/>
</dbReference>